<comment type="caution">
    <text evidence="1">The sequence shown here is derived from an EMBL/GenBank/DDBJ whole genome shotgun (WGS) entry which is preliminary data.</text>
</comment>
<gene>
    <name evidence="1" type="ORF">EJB05_53183</name>
</gene>
<name>A0A5J9SQT4_9POAL</name>
<evidence type="ECO:0000313" key="2">
    <source>
        <dbReference type="Proteomes" id="UP000324897"/>
    </source>
</evidence>
<sequence>MVASREMRTHARTCCSYLRPRQAPYHSPQLRHSCSHQVRRNPPPLGFAVPVDEIADFALSMCIFEQFMKFCIEAN</sequence>
<proteinExistence type="predicted"/>
<dbReference type="Proteomes" id="UP000324897">
    <property type="component" value="Unassembled WGS sequence"/>
</dbReference>
<accession>A0A5J9SQT4</accession>
<organism evidence="1 2">
    <name type="scientific">Eragrostis curvula</name>
    <name type="common">weeping love grass</name>
    <dbReference type="NCBI Taxonomy" id="38414"/>
    <lineage>
        <taxon>Eukaryota</taxon>
        <taxon>Viridiplantae</taxon>
        <taxon>Streptophyta</taxon>
        <taxon>Embryophyta</taxon>
        <taxon>Tracheophyta</taxon>
        <taxon>Spermatophyta</taxon>
        <taxon>Magnoliopsida</taxon>
        <taxon>Liliopsida</taxon>
        <taxon>Poales</taxon>
        <taxon>Poaceae</taxon>
        <taxon>PACMAD clade</taxon>
        <taxon>Chloridoideae</taxon>
        <taxon>Eragrostideae</taxon>
        <taxon>Eragrostidinae</taxon>
        <taxon>Eragrostis</taxon>
    </lineage>
</organism>
<reference evidence="1 2" key="1">
    <citation type="journal article" date="2019" name="Sci. Rep.">
        <title>A high-quality genome of Eragrostis curvula grass provides insights into Poaceae evolution and supports new strategies to enhance forage quality.</title>
        <authorList>
            <person name="Carballo J."/>
            <person name="Santos B.A.C.M."/>
            <person name="Zappacosta D."/>
            <person name="Garbus I."/>
            <person name="Selva J.P."/>
            <person name="Gallo C.A."/>
            <person name="Diaz A."/>
            <person name="Albertini E."/>
            <person name="Caccamo M."/>
            <person name="Echenique V."/>
        </authorList>
    </citation>
    <scope>NUCLEOTIDE SEQUENCE [LARGE SCALE GENOMIC DNA]</scope>
    <source>
        <strain evidence="2">cv. Victoria</strain>
        <tissue evidence="1">Leaf</tissue>
    </source>
</reference>
<keyword evidence="2" id="KW-1185">Reference proteome</keyword>
<dbReference type="AlphaFoldDB" id="A0A5J9SQT4"/>
<protein>
    <submittedName>
        <fullName evidence="1">Uncharacterized protein</fullName>
    </submittedName>
</protein>
<dbReference type="Gramene" id="TVU01373">
    <property type="protein sequence ID" value="TVU01373"/>
    <property type="gene ID" value="EJB05_53183"/>
</dbReference>
<evidence type="ECO:0000313" key="1">
    <source>
        <dbReference type="EMBL" id="TVU01373.1"/>
    </source>
</evidence>
<dbReference type="EMBL" id="RWGY01000450">
    <property type="protein sequence ID" value="TVU01373.1"/>
    <property type="molecule type" value="Genomic_DNA"/>
</dbReference>